<organism evidence="1 2">
    <name type="scientific">Vibrio rumoiensis</name>
    <dbReference type="NCBI Taxonomy" id="76258"/>
    <lineage>
        <taxon>Bacteria</taxon>
        <taxon>Pseudomonadati</taxon>
        <taxon>Pseudomonadota</taxon>
        <taxon>Gammaproteobacteria</taxon>
        <taxon>Vibrionales</taxon>
        <taxon>Vibrionaceae</taxon>
        <taxon>Vibrio</taxon>
    </lineage>
</organism>
<proteinExistence type="predicted"/>
<dbReference type="Proteomes" id="UP001607151">
    <property type="component" value="Unassembled WGS sequence"/>
</dbReference>
<name>A0ABW7IUZ8_9VIBR</name>
<dbReference type="EMBL" id="JBIHSN010000002">
    <property type="protein sequence ID" value="MFH0265236.1"/>
    <property type="molecule type" value="Genomic_DNA"/>
</dbReference>
<comment type="caution">
    <text evidence="1">The sequence shown here is derived from an EMBL/GenBank/DDBJ whole genome shotgun (WGS) entry which is preliminary data.</text>
</comment>
<sequence>MQTSLSHQTQLSQDSASEQLDNIIERMVDMNPKQLTKVQQFLDDMEAVYDYSSPVLTEQEKLTLAKMFQI</sequence>
<dbReference type="RefSeq" id="WP_089139539.1">
    <property type="nucleotide sequence ID" value="NZ_AP018685.1"/>
</dbReference>
<accession>A0ABW7IUZ8</accession>
<gene>
    <name evidence="1" type="ORF">ACGRQ9_06955</name>
</gene>
<protein>
    <submittedName>
        <fullName evidence="1">Uncharacterized protein</fullName>
    </submittedName>
</protein>
<reference evidence="1 2" key="1">
    <citation type="submission" date="2024-10" db="EMBL/GenBank/DDBJ databases">
        <authorList>
            <person name="Yibar A."/>
            <person name="Saticioglu I.B."/>
            <person name="Duman M."/>
            <person name="Ajmi N."/>
            <person name="Gurler F."/>
            <person name="Ay H."/>
            <person name="Onuk E."/>
            <person name="Guler S."/>
            <person name="Romalde J.L."/>
        </authorList>
    </citation>
    <scope>NUCLEOTIDE SEQUENCE [LARGE SCALE GENOMIC DNA]</scope>
    <source>
        <strain evidence="1 2">14-MA-B</strain>
    </source>
</reference>
<evidence type="ECO:0000313" key="1">
    <source>
        <dbReference type="EMBL" id="MFH0265236.1"/>
    </source>
</evidence>
<keyword evidence="2" id="KW-1185">Reference proteome</keyword>
<evidence type="ECO:0000313" key="2">
    <source>
        <dbReference type="Proteomes" id="UP001607151"/>
    </source>
</evidence>